<comment type="caution">
    <text evidence="1">The sequence shown here is derived from an EMBL/GenBank/DDBJ whole genome shotgun (WGS) entry which is preliminary data.</text>
</comment>
<organism evidence="1 2">
    <name type="scientific">Inhella inkyongensis</name>
    <dbReference type="NCBI Taxonomy" id="392593"/>
    <lineage>
        <taxon>Bacteria</taxon>
        <taxon>Pseudomonadati</taxon>
        <taxon>Pseudomonadota</taxon>
        <taxon>Betaproteobacteria</taxon>
        <taxon>Burkholderiales</taxon>
        <taxon>Sphaerotilaceae</taxon>
        <taxon>Inhella</taxon>
    </lineage>
</organism>
<name>A0A840SCB4_9BURK</name>
<evidence type="ECO:0000313" key="2">
    <source>
        <dbReference type="Proteomes" id="UP000554837"/>
    </source>
</evidence>
<evidence type="ECO:0000313" key="1">
    <source>
        <dbReference type="EMBL" id="MBB5205990.1"/>
    </source>
</evidence>
<keyword evidence="2" id="KW-1185">Reference proteome</keyword>
<sequence length="377" mass="40834">MFSFSGFGTAGLAKTNNDRAEYAMPGQLSGADDSVEGSVDTKLGLQLTAKFNPMFSATAQLLTKYNGKGNWEPNAEWAYFKAQFSPNWALRVGRMGLPAFAVSDFRDVGYSNLWVRPPLDVYGQVSLSNFEGADITYRTQMLGANVTAQAFAGRMRTTFRQIKLDGDDSFGFNLTAEYDNGLTIRLGHLESDLTVHFGSLDALVAGLRTASAQVPQAASVADQISAKGKLGTFSGVGLSYDQDNWILSAEYTWRRTETYISNTTGWYASAGYRVGNFTPYVVASELKLDSPHVKNTLPVTNVPSLEALRLGVNGVLAGQNVAQKTSAVGVRWDAYRNTAVKAQLERIRPQGGNGLFVNVKPGFSGATVLSLTVDFVF</sequence>
<gene>
    <name evidence="1" type="ORF">HNQ51_003321</name>
</gene>
<reference evidence="1 2" key="1">
    <citation type="submission" date="2020-08" db="EMBL/GenBank/DDBJ databases">
        <title>Genomic Encyclopedia of Type Strains, Phase IV (KMG-IV): sequencing the most valuable type-strain genomes for metagenomic binning, comparative biology and taxonomic classification.</title>
        <authorList>
            <person name="Goeker M."/>
        </authorList>
    </citation>
    <scope>NUCLEOTIDE SEQUENCE [LARGE SCALE GENOMIC DNA]</scope>
    <source>
        <strain evidence="1 2">DSM 23958</strain>
    </source>
</reference>
<dbReference type="InterPro" id="IPR023614">
    <property type="entry name" value="Porin_dom_sf"/>
</dbReference>
<dbReference type="RefSeq" id="WP_138856226.1">
    <property type="nucleotide sequence ID" value="NZ_CP040709.1"/>
</dbReference>
<dbReference type="Proteomes" id="UP000554837">
    <property type="component" value="Unassembled WGS sequence"/>
</dbReference>
<proteinExistence type="predicted"/>
<dbReference type="EMBL" id="JACHHO010000006">
    <property type="protein sequence ID" value="MBB5205990.1"/>
    <property type="molecule type" value="Genomic_DNA"/>
</dbReference>
<dbReference type="AlphaFoldDB" id="A0A840SCB4"/>
<evidence type="ECO:0008006" key="3">
    <source>
        <dbReference type="Google" id="ProtNLM"/>
    </source>
</evidence>
<protein>
    <recommendedName>
        <fullName evidence="3">Porin domain-containing protein</fullName>
    </recommendedName>
</protein>
<dbReference type="SUPFAM" id="SSF56935">
    <property type="entry name" value="Porins"/>
    <property type="match status" value="1"/>
</dbReference>
<dbReference type="Gene3D" id="2.40.160.10">
    <property type="entry name" value="Porin"/>
    <property type="match status" value="1"/>
</dbReference>
<dbReference type="OrthoDB" id="197869at2"/>
<accession>A0A840SCB4</accession>